<organism evidence="2">
    <name type="scientific">Burkholderia pseudomallei 1710a</name>
    <dbReference type="NCBI Taxonomy" id="320371"/>
    <lineage>
        <taxon>Bacteria</taxon>
        <taxon>Pseudomonadati</taxon>
        <taxon>Pseudomonadota</taxon>
        <taxon>Betaproteobacteria</taxon>
        <taxon>Burkholderiales</taxon>
        <taxon>Burkholderiaceae</taxon>
        <taxon>Burkholderia</taxon>
        <taxon>pseudomallei group</taxon>
    </lineage>
</organism>
<protein>
    <submittedName>
        <fullName evidence="2">Uncharacterized protein</fullName>
    </submittedName>
</protein>
<accession>A0A0E1VTG0</accession>
<feature type="region of interest" description="Disordered" evidence="1">
    <location>
        <begin position="66"/>
        <end position="88"/>
    </location>
</feature>
<sequence>MRRQSARASLSAAYGLPRRAQTPWKWPPAVDMAAVAVRWGAEGGRSAAQRVFGAARLAGAERGVSRRRSPRRCARDAIEAGNGRAGPPASLRIASIAHSPFTAIARSRAAGAALPGAEPRRRPVSASTSA</sequence>
<dbReference type="Proteomes" id="UP000001812">
    <property type="component" value="Chromosome II"/>
</dbReference>
<feature type="region of interest" description="Disordered" evidence="1">
    <location>
        <begin position="110"/>
        <end position="130"/>
    </location>
</feature>
<evidence type="ECO:0000256" key="1">
    <source>
        <dbReference type="SAM" id="MobiDB-lite"/>
    </source>
</evidence>
<evidence type="ECO:0000313" key="2">
    <source>
        <dbReference type="EMBL" id="EET03286.1"/>
    </source>
</evidence>
<dbReference type="EMBL" id="CM000833">
    <property type="protein sequence ID" value="EET03286.1"/>
    <property type="molecule type" value="Genomic_DNA"/>
</dbReference>
<gene>
    <name evidence="2" type="ORF">BURPS1710A_A2889</name>
</gene>
<name>A0A0E1VTG0_BURPE</name>
<dbReference type="AlphaFoldDB" id="A0A0E1VTG0"/>
<proteinExistence type="predicted"/>
<reference evidence="2" key="1">
    <citation type="submission" date="2009-05" db="EMBL/GenBank/DDBJ databases">
        <authorList>
            <person name="Harkins D.M."/>
            <person name="DeShazer D."/>
            <person name="Woods D.E."/>
            <person name="Brinkac L.M."/>
            <person name="Brown K.A."/>
            <person name="Hung G.C."/>
            <person name="Tuanyok A."/>
            <person name="Zhang B."/>
            <person name="Nierman W.C."/>
        </authorList>
    </citation>
    <scope>NUCLEOTIDE SEQUENCE [LARGE SCALE GENOMIC DNA]</scope>
    <source>
        <strain evidence="2">1710a</strain>
    </source>
</reference>
<dbReference type="HOGENOM" id="CLU_123216_0_0_4"/>